<feature type="compositionally biased region" description="Polar residues" evidence="1">
    <location>
        <begin position="62"/>
        <end position="78"/>
    </location>
</feature>
<keyword evidence="3" id="KW-1185">Reference proteome</keyword>
<dbReference type="Proteomes" id="UP000503278">
    <property type="component" value="Chromosome"/>
</dbReference>
<sequence length="78" mass="8184">METNDNKQNGNDPSVSNDNLGENAGDSQLSKKGETPTEQNKPDNTRVDTVVPDNDSGDPGPSTDQSSNKGQGPANENL</sequence>
<organism evidence="2 3">
    <name type="scientific">Mucilaginibacter robiniae</name>
    <dbReference type="NCBI Taxonomy" id="2728022"/>
    <lineage>
        <taxon>Bacteria</taxon>
        <taxon>Pseudomonadati</taxon>
        <taxon>Bacteroidota</taxon>
        <taxon>Sphingobacteriia</taxon>
        <taxon>Sphingobacteriales</taxon>
        <taxon>Sphingobacteriaceae</taxon>
        <taxon>Mucilaginibacter</taxon>
    </lineage>
</organism>
<reference evidence="2 3" key="1">
    <citation type="submission" date="2020-04" db="EMBL/GenBank/DDBJ databases">
        <title>Genome sequencing of novel species.</title>
        <authorList>
            <person name="Heo J."/>
            <person name="Kim S.-J."/>
            <person name="Kim J.-S."/>
            <person name="Hong S.-B."/>
            <person name="Kwon S.-W."/>
        </authorList>
    </citation>
    <scope>NUCLEOTIDE SEQUENCE [LARGE SCALE GENOMIC DNA]</scope>
    <source>
        <strain evidence="2 3">F39-2</strain>
    </source>
</reference>
<accession>A0A7L5E2Y1</accession>
<protein>
    <submittedName>
        <fullName evidence="2">Uncharacterized protein</fullName>
    </submittedName>
</protein>
<gene>
    <name evidence="2" type="ORF">HH214_17200</name>
</gene>
<evidence type="ECO:0000313" key="2">
    <source>
        <dbReference type="EMBL" id="QJD97485.1"/>
    </source>
</evidence>
<feature type="compositionally biased region" description="Polar residues" evidence="1">
    <location>
        <begin position="1"/>
        <end position="28"/>
    </location>
</feature>
<dbReference type="EMBL" id="CP051682">
    <property type="protein sequence ID" value="QJD97485.1"/>
    <property type="molecule type" value="Genomic_DNA"/>
</dbReference>
<feature type="region of interest" description="Disordered" evidence="1">
    <location>
        <begin position="1"/>
        <end position="78"/>
    </location>
</feature>
<feature type="compositionally biased region" description="Basic and acidic residues" evidence="1">
    <location>
        <begin position="29"/>
        <end position="46"/>
    </location>
</feature>
<dbReference type="KEGG" id="mrob:HH214_17200"/>
<name>A0A7L5E2Y1_9SPHI</name>
<dbReference type="RefSeq" id="WP_169609697.1">
    <property type="nucleotide sequence ID" value="NZ_CP051682.1"/>
</dbReference>
<evidence type="ECO:0000313" key="3">
    <source>
        <dbReference type="Proteomes" id="UP000503278"/>
    </source>
</evidence>
<evidence type="ECO:0000256" key="1">
    <source>
        <dbReference type="SAM" id="MobiDB-lite"/>
    </source>
</evidence>
<dbReference type="AlphaFoldDB" id="A0A7L5E2Y1"/>
<proteinExistence type="predicted"/>